<feature type="compositionally biased region" description="Gly residues" evidence="1">
    <location>
        <begin position="137"/>
        <end position="182"/>
    </location>
</feature>
<evidence type="ECO:0000313" key="3">
    <source>
        <dbReference type="Proteomes" id="UP001412239"/>
    </source>
</evidence>
<keyword evidence="3" id="KW-1185">Reference proteome</keyword>
<proteinExistence type="predicted"/>
<dbReference type="Proteomes" id="UP001412239">
    <property type="component" value="Unassembled WGS sequence"/>
</dbReference>
<feature type="compositionally biased region" description="Basic residues" evidence="1">
    <location>
        <begin position="183"/>
        <end position="194"/>
    </location>
</feature>
<accession>A0A292PIT4</accession>
<dbReference type="EMBL" id="LN891216">
    <property type="protein sequence ID" value="CUS07349.1"/>
    <property type="molecule type" value="Genomic_DNA"/>
</dbReference>
<dbReference type="AlphaFoldDB" id="A0A292PIT4"/>
<feature type="region of interest" description="Disordered" evidence="1">
    <location>
        <begin position="98"/>
        <end position="225"/>
    </location>
</feature>
<evidence type="ECO:0000256" key="1">
    <source>
        <dbReference type="SAM" id="MobiDB-lite"/>
    </source>
</evidence>
<sequence length="350" mass="37263">MFGRNFQASVPRTRTLILQNRQFSASSISNEGNNNDSDDKPKILKIPVDVSSLLRMRRASTPAIERRVTASAEDLGLDSPAPPTAAGGGVFAQWERRDGEQQHRQGSITSRYFSAPPPPQGPTSDQGPRIIAPRGGLFRGGMGRGFIGAQRGGGLGMSRGNGRGGYGGIGMGARGGRGGRGGRGARSRGRGRGRRGGDENMSSSSFTRARKPLPPPPELPESVYSPDGFAEAELMGYIPATQLTVTGGVSSGLLDRVPVTENTKGWSAARWQEYRDRRERAAKEVVAGEYDDPASDVGPYREVHRLITVNGSYTDKVKGKLFAAVKRNVPIELIPPPPGQVEGISAGEGN</sequence>
<reference evidence="2" key="1">
    <citation type="submission" date="2015-10" db="EMBL/GenBank/DDBJ databases">
        <authorList>
            <person name="Regsiter A."/>
            <person name="william w."/>
        </authorList>
    </citation>
    <scope>NUCLEOTIDE SEQUENCE</scope>
    <source>
        <strain evidence="2">Montdore</strain>
    </source>
</reference>
<gene>
    <name evidence="2" type="ORF">GSTUAT00008572001</name>
</gene>
<protein>
    <submittedName>
        <fullName evidence="2">Uncharacterized protein</fullName>
    </submittedName>
</protein>
<name>A0A292PIT4_9PEZI</name>
<organism evidence="2 3">
    <name type="scientific">Tuber aestivum</name>
    <name type="common">summer truffle</name>
    <dbReference type="NCBI Taxonomy" id="59557"/>
    <lineage>
        <taxon>Eukaryota</taxon>
        <taxon>Fungi</taxon>
        <taxon>Dikarya</taxon>
        <taxon>Ascomycota</taxon>
        <taxon>Pezizomycotina</taxon>
        <taxon>Pezizomycetes</taxon>
        <taxon>Pezizales</taxon>
        <taxon>Tuberaceae</taxon>
        <taxon>Tuber</taxon>
    </lineage>
</organism>
<evidence type="ECO:0000313" key="2">
    <source>
        <dbReference type="EMBL" id="CUS07349.1"/>
    </source>
</evidence>